<keyword evidence="3" id="KW-1185">Reference proteome</keyword>
<gene>
    <name evidence="2" type="ORF">WCV65_06675</name>
</gene>
<protein>
    <submittedName>
        <fullName evidence="2">DUF2268 domain-containing protein</fullName>
    </submittedName>
</protein>
<feature type="domain" description="DUF2268" evidence="1">
    <location>
        <begin position="67"/>
        <end position="255"/>
    </location>
</feature>
<dbReference type="Pfam" id="PF10026">
    <property type="entry name" value="DUF2268"/>
    <property type="match status" value="1"/>
</dbReference>
<reference evidence="2 3" key="1">
    <citation type="submission" date="2024-02" db="EMBL/GenBank/DDBJ databases">
        <title>Seven novel Bacillus-like species.</title>
        <authorList>
            <person name="Liu G."/>
        </authorList>
    </citation>
    <scope>NUCLEOTIDE SEQUENCE [LARGE SCALE GENOMIC DNA]</scope>
    <source>
        <strain evidence="2 3">FJAT-52054</strain>
    </source>
</reference>
<sequence length="261" mass="30271">MGVIRTDQWFEEELSLDGLAKKLKPYFPDRSEKALIKSLLPFGVYRNSQSARKTMQTIKEEKILPYINGEFEALRKEWSGPDAPVFILPGDLSNGKIKREYGGKSGLAFHDKLFLFLAPDVPKEEIKALLIHEYHHICRLAKDPKKEKDYTLADVVIMEGLAENAVRELLGEDKTASWTRLYQDTQLLQFWKRHILPNQSLKQEDRQFDKMIYGFGMYPKMLGYTAGYYAVKFYMKDTGLMTESLFKTPSERIIKALNIEE</sequence>
<evidence type="ECO:0000313" key="3">
    <source>
        <dbReference type="Proteomes" id="UP001377337"/>
    </source>
</evidence>
<evidence type="ECO:0000313" key="2">
    <source>
        <dbReference type="EMBL" id="WXB98156.1"/>
    </source>
</evidence>
<proteinExistence type="predicted"/>
<accession>A0ABZ2NK18</accession>
<name>A0ABZ2NK18_9BACI</name>
<dbReference type="InterPro" id="IPR018728">
    <property type="entry name" value="DUF2268"/>
</dbReference>
<dbReference type="EMBL" id="CP147407">
    <property type="protein sequence ID" value="WXB98156.1"/>
    <property type="molecule type" value="Genomic_DNA"/>
</dbReference>
<organism evidence="2 3">
    <name type="scientific">Metabacillus sediminis</name>
    <dbReference type="NCBI Taxonomy" id="3117746"/>
    <lineage>
        <taxon>Bacteria</taxon>
        <taxon>Bacillati</taxon>
        <taxon>Bacillota</taxon>
        <taxon>Bacilli</taxon>
        <taxon>Bacillales</taxon>
        <taxon>Bacillaceae</taxon>
        <taxon>Metabacillus</taxon>
    </lineage>
</organism>
<evidence type="ECO:0000259" key="1">
    <source>
        <dbReference type="Pfam" id="PF10026"/>
    </source>
</evidence>
<dbReference type="Proteomes" id="UP001377337">
    <property type="component" value="Chromosome"/>
</dbReference>
<dbReference type="RefSeq" id="WP_338781057.1">
    <property type="nucleotide sequence ID" value="NZ_CP147407.1"/>
</dbReference>